<evidence type="ECO:0000313" key="2">
    <source>
        <dbReference type="EMBL" id="GGP86482.1"/>
    </source>
</evidence>
<feature type="domain" description="Fungal lipase-type" evidence="1">
    <location>
        <begin position="75"/>
        <end position="204"/>
    </location>
</feature>
<sequence length="380" mass="41899">MSVISPKIASRLALLAYDVEDTPNNLDVPRDVKKHFKFNLSNVQQASSGGFFWRETTGFLLIGQGHSQQHKGDHVIAIRGTNTLADAVTDITAHSKSNESGSLVHTGFQTTFESFRDGLAKYLDKPEVLNSQGIIHCIGHSLGGALATLVANWVKTKYNKTVYLYTFGCPRVGYKDFAIKSSARIDKVYRCVHGSDPVPKVPVWPFCHVHINGNEYVPVREQGLNHKAHSMDTAPGYVNTTNYEQWDDMYSQTAGSMYQRVILNYENRLQTTYSSHWAGKIAAALMTLIIDGGGTGLIAAIQAGGTTIATAYDLMAKFACDLANVVGFEDQLKGLLGHMIVFAGQPAVTVIKYTFSFIKWVFDITLARLYDNAKKAFRSV</sequence>
<organism evidence="2 3">
    <name type="scientific">Shewanella ulleungensis</name>
    <dbReference type="NCBI Taxonomy" id="2282699"/>
    <lineage>
        <taxon>Bacteria</taxon>
        <taxon>Pseudomonadati</taxon>
        <taxon>Pseudomonadota</taxon>
        <taxon>Gammaproteobacteria</taxon>
        <taxon>Alteromonadales</taxon>
        <taxon>Shewanellaceae</taxon>
        <taxon>Shewanella</taxon>
    </lineage>
</organism>
<dbReference type="EMBL" id="BMQW01000004">
    <property type="protein sequence ID" value="GGP86482.1"/>
    <property type="molecule type" value="Genomic_DNA"/>
</dbReference>
<accession>A0ABQ2QLG7</accession>
<dbReference type="Gene3D" id="3.40.50.1820">
    <property type="entry name" value="alpha/beta hydrolase"/>
    <property type="match status" value="1"/>
</dbReference>
<dbReference type="InterPro" id="IPR002921">
    <property type="entry name" value="Fungal_lipase-type"/>
</dbReference>
<comment type="caution">
    <text evidence="2">The sequence shown here is derived from an EMBL/GenBank/DDBJ whole genome shotgun (WGS) entry which is preliminary data.</text>
</comment>
<protein>
    <submittedName>
        <fullName evidence="2">Lipase</fullName>
    </submittedName>
</protein>
<dbReference type="Pfam" id="PF01764">
    <property type="entry name" value="Lipase_3"/>
    <property type="match status" value="1"/>
</dbReference>
<evidence type="ECO:0000313" key="3">
    <source>
        <dbReference type="Proteomes" id="UP000654004"/>
    </source>
</evidence>
<dbReference type="PANTHER" id="PTHR45856:SF24">
    <property type="entry name" value="FUNGAL LIPASE-LIKE DOMAIN-CONTAINING PROTEIN"/>
    <property type="match status" value="1"/>
</dbReference>
<gene>
    <name evidence="2" type="ORF">GCM10009410_19950</name>
</gene>
<dbReference type="RefSeq" id="WP_188955764.1">
    <property type="nucleotide sequence ID" value="NZ_BMQW01000004.1"/>
</dbReference>
<dbReference type="InterPro" id="IPR051218">
    <property type="entry name" value="Sec_MonoDiacylglyc_Lipase"/>
</dbReference>
<name>A0ABQ2QLG7_9GAMM</name>
<reference evidence="3" key="1">
    <citation type="journal article" date="2019" name="Int. J. Syst. Evol. Microbiol.">
        <title>The Global Catalogue of Microorganisms (GCM) 10K type strain sequencing project: providing services to taxonomists for standard genome sequencing and annotation.</title>
        <authorList>
            <consortium name="The Broad Institute Genomics Platform"/>
            <consortium name="The Broad Institute Genome Sequencing Center for Infectious Disease"/>
            <person name="Wu L."/>
            <person name="Ma J."/>
        </authorList>
    </citation>
    <scope>NUCLEOTIDE SEQUENCE [LARGE SCALE GENOMIC DNA]</scope>
    <source>
        <strain evidence="3">JCM 32305</strain>
    </source>
</reference>
<dbReference type="PANTHER" id="PTHR45856">
    <property type="entry name" value="ALPHA/BETA-HYDROLASES SUPERFAMILY PROTEIN"/>
    <property type="match status" value="1"/>
</dbReference>
<dbReference type="CDD" id="cd00519">
    <property type="entry name" value="Lipase_3"/>
    <property type="match status" value="1"/>
</dbReference>
<evidence type="ECO:0000259" key="1">
    <source>
        <dbReference type="Pfam" id="PF01764"/>
    </source>
</evidence>
<dbReference type="InterPro" id="IPR029058">
    <property type="entry name" value="AB_hydrolase_fold"/>
</dbReference>
<proteinExistence type="predicted"/>
<keyword evidence="3" id="KW-1185">Reference proteome</keyword>
<dbReference type="Proteomes" id="UP000654004">
    <property type="component" value="Unassembled WGS sequence"/>
</dbReference>
<dbReference type="SUPFAM" id="SSF53474">
    <property type="entry name" value="alpha/beta-Hydrolases"/>
    <property type="match status" value="1"/>
</dbReference>